<evidence type="ECO:0000313" key="1">
    <source>
        <dbReference type="EMBL" id="EOS51235.1"/>
    </source>
</evidence>
<proteinExistence type="predicted"/>
<name>R9KXW6_9ACTN</name>
<dbReference type="EMBL" id="ASSY01000008">
    <property type="protein sequence ID" value="EOS51235.1"/>
    <property type="molecule type" value="Genomic_DNA"/>
</dbReference>
<dbReference type="Proteomes" id="UP000014204">
    <property type="component" value="Unassembled WGS sequence"/>
</dbReference>
<dbReference type="HOGENOM" id="CLU_2616418_0_0_11"/>
<accession>R9KXW6</accession>
<keyword evidence="2" id="KW-1185">Reference proteome</keyword>
<gene>
    <name evidence="1" type="ORF">C811_01656</name>
</gene>
<protein>
    <submittedName>
        <fullName evidence="1">Uncharacterized protein</fullName>
    </submittedName>
</protein>
<dbReference type="STRING" id="1235794.C811_01656"/>
<evidence type="ECO:0000313" key="2">
    <source>
        <dbReference type="Proteomes" id="UP000014204"/>
    </source>
</evidence>
<sequence length="78" mass="8320">MPATPAIVSEGLEGSTNLESIAPILPHMNNDGEPLMVIMRPNEKIGYEAETVDTNHLASICGKRNAGNFSRPTVEQGS</sequence>
<comment type="caution">
    <text evidence="1">The sequence shown here is derived from an EMBL/GenBank/DDBJ whole genome shotgun (WGS) entry which is preliminary data.</text>
</comment>
<dbReference type="AlphaFoldDB" id="R9KXW6"/>
<reference evidence="1 2" key="1">
    <citation type="submission" date="2013-04" db="EMBL/GenBank/DDBJ databases">
        <title>The Genome Sequence of Enterorhabdus caecimuris B7.</title>
        <authorList>
            <consortium name="The Broad Institute Genomics Platform"/>
            <consortium name="The Broad Institute Genome Sequencing Center for Infectious Disease"/>
            <person name="Earl A."/>
            <person name="Xavier R."/>
            <person name="Elson C."/>
            <person name="Duck W."/>
            <person name="Walker B."/>
            <person name="Young S."/>
            <person name="Zeng Q."/>
            <person name="Gargeya S."/>
            <person name="Fitzgerald M."/>
            <person name="Haas B."/>
            <person name="Abouelleil A."/>
            <person name="Allen A.W."/>
            <person name="Alvarado L."/>
            <person name="Arachchi H.M."/>
            <person name="Berlin A.M."/>
            <person name="Chapman S.B."/>
            <person name="Gainer-Dewar J."/>
            <person name="Goldberg J."/>
            <person name="Griggs A."/>
            <person name="Gujja S."/>
            <person name="Hansen M."/>
            <person name="Howarth C."/>
            <person name="Imamovic A."/>
            <person name="Ireland A."/>
            <person name="Larimer J."/>
            <person name="McCowan C."/>
            <person name="Murphy C."/>
            <person name="Pearson M."/>
            <person name="Poon T.W."/>
            <person name="Priest M."/>
            <person name="Roberts A."/>
            <person name="Saif S."/>
            <person name="Shea T."/>
            <person name="Sisk P."/>
            <person name="Sykes S."/>
            <person name="Wortman J."/>
            <person name="Nusbaum C."/>
            <person name="Birren B."/>
        </authorList>
    </citation>
    <scope>NUCLEOTIDE SEQUENCE [LARGE SCALE GENOMIC DNA]</scope>
    <source>
        <strain evidence="1 2">B7</strain>
    </source>
</reference>
<organism evidence="1 2">
    <name type="scientific">Adlercreutzia caecimuris B7</name>
    <dbReference type="NCBI Taxonomy" id="1235794"/>
    <lineage>
        <taxon>Bacteria</taxon>
        <taxon>Bacillati</taxon>
        <taxon>Actinomycetota</taxon>
        <taxon>Coriobacteriia</taxon>
        <taxon>Eggerthellales</taxon>
        <taxon>Eggerthellaceae</taxon>
        <taxon>Adlercreutzia</taxon>
    </lineage>
</organism>